<organism evidence="1">
    <name type="scientific">Culex tarsalis</name>
    <name type="common">Encephalitis mosquito</name>
    <dbReference type="NCBI Taxonomy" id="7177"/>
    <lineage>
        <taxon>Eukaryota</taxon>
        <taxon>Metazoa</taxon>
        <taxon>Ecdysozoa</taxon>
        <taxon>Arthropoda</taxon>
        <taxon>Hexapoda</taxon>
        <taxon>Insecta</taxon>
        <taxon>Pterygota</taxon>
        <taxon>Neoptera</taxon>
        <taxon>Endopterygota</taxon>
        <taxon>Diptera</taxon>
        <taxon>Nematocera</taxon>
        <taxon>Culicoidea</taxon>
        <taxon>Culicidae</taxon>
        <taxon>Culicinae</taxon>
        <taxon>Culicini</taxon>
        <taxon>Culex</taxon>
        <taxon>Culex</taxon>
    </lineage>
</organism>
<dbReference type="AlphaFoldDB" id="A0A1Q3FXX7"/>
<reference evidence="1" key="1">
    <citation type="submission" date="2017-01" db="EMBL/GenBank/DDBJ databases">
        <title>A deep insight into the sialotranscriptome of adult male and female Cluex tarsalis mosquitoes.</title>
        <authorList>
            <person name="Ribeiro J.M."/>
            <person name="Moreira F."/>
            <person name="Bernard K.A."/>
            <person name="Calvo E."/>
        </authorList>
    </citation>
    <scope>NUCLEOTIDE SEQUENCE</scope>
    <source>
        <strain evidence="1">Kern County</strain>
        <tissue evidence="1">Salivary glands</tissue>
    </source>
</reference>
<proteinExistence type="predicted"/>
<evidence type="ECO:0008006" key="2">
    <source>
        <dbReference type="Google" id="ProtNLM"/>
    </source>
</evidence>
<evidence type="ECO:0000313" key="1">
    <source>
        <dbReference type="EMBL" id="JAV32353.1"/>
    </source>
</evidence>
<dbReference type="InterPro" id="IPR047155">
    <property type="entry name" value="COMMD4/6/7/8"/>
</dbReference>
<accession>A0A1Q3FXX7</accession>
<dbReference type="PANTHER" id="PTHR16231">
    <property type="entry name" value="COMM DOMAIN-CONTAINING PROTEIN 4-8 FAMILY MEMBER"/>
    <property type="match status" value="1"/>
</dbReference>
<protein>
    <recommendedName>
        <fullName evidence="2">COMM domain-containing protein</fullName>
    </recommendedName>
</protein>
<dbReference type="EMBL" id="GFDL01002692">
    <property type="protein sequence ID" value="JAV32353.1"/>
    <property type="molecule type" value="Transcribed_RNA"/>
</dbReference>
<dbReference type="Pfam" id="PF21672">
    <property type="entry name" value="COMM_HN"/>
    <property type="match status" value="1"/>
</dbReference>
<name>A0A1Q3FXX7_CULTA</name>
<dbReference type="PANTHER" id="PTHR16231:SF4">
    <property type="entry name" value="COMM DOMAIN-CONTAINING PROTEIN 4"/>
    <property type="match status" value="1"/>
</dbReference>
<sequence length="204" mass="22570">MKFRFCGEGDCPDWVLAEIHSNLALLKVDQLAEVAHHVAKCIAGGEEVPEDKVRAIFGISKGTMDTPKAAFACIRFLLVSAARFSTESSVFGTELQQLGLPKDHTTVMCRVLEEYVGQIRTKLRESSLTINELESVSSSIPENTIDCVQLQLGIKNEIINGVPQRTTHAVNINRSDVPVLLKELKTIKAIMDGYDYEAKHSELK</sequence>